<evidence type="ECO:0000256" key="6">
    <source>
        <dbReference type="ARBA" id="ARBA00023274"/>
    </source>
</evidence>
<organism evidence="10 11">
    <name type="scientific">Ceratitis capitata</name>
    <name type="common">Mediterranean fruit fly</name>
    <name type="synonym">Tephritis capitata</name>
    <dbReference type="NCBI Taxonomy" id="7213"/>
    <lineage>
        <taxon>Eukaryota</taxon>
        <taxon>Metazoa</taxon>
        <taxon>Ecdysozoa</taxon>
        <taxon>Arthropoda</taxon>
        <taxon>Hexapoda</taxon>
        <taxon>Insecta</taxon>
        <taxon>Pterygota</taxon>
        <taxon>Neoptera</taxon>
        <taxon>Endopterygota</taxon>
        <taxon>Diptera</taxon>
        <taxon>Brachycera</taxon>
        <taxon>Muscomorpha</taxon>
        <taxon>Tephritoidea</taxon>
        <taxon>Tephritidae</taxon>
        <taxon>Ceratitis</taxon>
        <taxon>Ceratitis</taxon>
    </lineage>
</organism>
<evidence type="ECO:0000256" key="4">
    <source>
        <dbReference type="ARBA" id="ARBA00022980"/>
    </source>
</evidence>
<protein>
    <recommendedName>
        <fullName evidence="7">Large ribosomal subunit protein mL52</fullName>
    </recommendedName>
    <alternativeName>
        <fullName evidence="8">39S ribosomal protein L52, mitochondrial</fullName>
    </alternativeName>
</protein>
<accession>A0A811VDP6</accession>
<evidence type="ECO:0000313" key="11">
    <source>
        <dbReference type="Proteomes" id="UP000606786"/>
    </source>
</evidence>
<comment type="similarity">
    <text evidence="2">Belongs to the mitochondrion-specific ribosomal protein mL52 family.</text>
</comment>
<name>A0A811VDP6_CERCA</name>
<dbReference type="Proteomes" id="UP000606786">
    <property type="component" value="Unassembled WGS sequence"/>
</dbReference>
<evidence type="ECO:0000256" key="3">
    <source>
        <dbReference type="ARBA" id="ARBA00022946"/>
    </source>
</evidence>
<dbReference type="GO" id="GO:0003735">
    <property type="term" value="F:structural constituent of ribosome"/>
    <property type="evidence" value="ECO:0007669"/>
    <property type="project" value="InterPro"/>
</dbReference>
<proteinExistence type="inferred from homology"/>
<dbReference type="GO" id="GO:0005762">
    <property type="term" value="C:mitochondrial large ribosomal subunit"/>
    <property type="evidence" value="ECO:0007669"/>
    <property type="project" value="InterPro"/>
</dbReference>
<gene>
    <name evidence="10" type="ORF">CCAP1982_LOCUS21203</name>
</gene>
<dbReference type="InterPro" id="IPR034596">
    <property type="entry name" value="Ribosomal_mL52"/>
</dbReference>
<comment type="caution">
    <text evidence="10">The sequence shown here is derived from an EMBL/GenBank/DDBJ whole genome shotgun (WGS) entry which is preliminary data.</text>
</comment>
<dbReference type="PANTHER" id="PTHR34090">
    <property type="entry name" value="39S RIBOSOMAL PROTEIN L52, MITOCHONDRIAL"/>
    <property type="match status" value="1"/>
</dbReference>
<dbReference type="PANTHER" id="PTHR34090:SF1">
    <property type="entry name" value="LARGE RIBOSOMAL SUBUNIT PROTEIN ML52"/>
    <property type="match status" value="1"/>
</dbReference>
<dbReference type="AlphaFoldDB" id="A0A811VDP6"/>
<dbReference type="EMBL" id="CAJHJT010000056">
    <property type="protein sequence ID" value="CAD7013131.1"/>
    <property type="molecule type" value="Genomic_DNA"/>
</dbReference>
<feature type="coiled-coil region" evidence="9">
    <location>
        <begin position="83"/>
        <end position="110"/>
    </location>
</feature>
<keyword evidence="5" id="KW-0496">Mitochondrion</keyword>
<evidence type="ECO:0000256" key="9">
    <source>
        <dbReference type="SAM" id="Coils"/>
    </source>
</evidence>
<keyword evidence="4" id="KW-0689">Ribosomal protein</keyword>
<dbReference type="OrthoDB" id="10249237at2759"/>
<dbReference type="GO" id="GO:0032543">
    <property type="term" value="P:mitochondrial translation"/>
    <property type="evidence" value="ECO:0007669"/>
    <property type="project" value="InterPro"/>
</dbReference>
<keyword evidence="6" id="KW-0687">Ribonucleoprotein</keyword>
<evidence type="ECO:0000313" key="10">
    <source>
        <dbReference type="EMBL" id="CAD7013131.1"/>
    </source>
</evidence>
<comment type="subcellular location">
    <subcellularLocation>
        <location evidence="1">Mitochondrion</location>
    </subcellularLocation>
</comment>
<dbReference type="Pfam" id="PF18699">
    <property type="entry name" value="MRPL52"/>
    <property type="match status" value="1"/>
</dbReference>
<evidence type="ECO:0000256" key="1">
    <source>
        <dbReference type="ARBA" id="ARBA00004173"/>
    </source>
</evidence>
<evidence type="ECO:0000256" key="2">
    <source>
        <dbReference type="ARBA" id="ARBA00007232"/>
    </source>
</evidence>
<keyword evidence="3" id="KW-0809">Transit peptide</keyword>
<evidence type="ECO:0000256" key="8">
    <source>
        <dbReference type="ARBA" id="ARBA00035425"/>
    </source>
</evidence>
<keyword evidence="9" id="KW-0175">Coiled coil</keyword>
<sequence>MLRIPNYLINVAQNVTITRQISCTSMRALDQKWREDKGLPGNPNAFGPLTNLPDYSFLDGRPTPLGANQKRRLQKQQEIAAKIVTLNGELDFAKKRYARIQAEKNSERENILNNKLKPKGHLLLKKSKG</sequence>
<reference evidence="10" key="1">
    <citation type="submission" date="2020-11" db="EMBL/GenBank/DDBJ databases">
        <authorList>
            <person name="Whitehead M."/>
        </authorList>
    </citation>
    <scope>NUCLEOTIDE SEQUENCE</scope>
    <source>
        <strain evidence="10">EGII</strain>
    </source>
</reference>
<evidence type="ECO:0000256" key="5">
    <source>
        <dbReference type="ARBA" id="ARBA00023128"/>
    </source>
</evidence>
<evidence type="ECO:0000256" key="7">
    <source>
        <dbReference type="ARBA" id="ARBA00035181"/>
    </source>
</evidence>
<keyword evidence="11" id="KW-1185">Reference proteome</keyword>